<feature type="region of interest" description="Disordered" evidence="13">
    <location>
        <begin position="184"/>
        <end position="207"/>
    </location>
</feature>
<evidence type="ECO:0000256" key="2">
    <source>
        <dbReference type="ARBA" id="ARBA00004323"/>
    </source>
</evidence>
<accession>A0A5A7P2R0</accession>
<comment type="similarity">
    <text evidence="4">Belongs to the glycosyltransferase 31 family.</text>
</comment>
<keyword evidence="17" id="KW-1185">Reference proteome</keyword>
<dbReference type="Gene3D" id="2.60.120.200">
    <property type="match status" value="1"/>
</dbReference>
<name>A0A5A7P2R0_STRAF</name>
<organism evidence="16 17">
    <name type="scientific">Striga asiatica</name>
    <name type="common">Asiatic witchweed</name>
    <name type="synonym">Buchnera asiatica</name>
    <dbReference type="NCBI Taxonomy" id="4170"/>
    <lineage>
        <taxon>Eukaryota</taxon>
        <taxon>Viridiplantae</taxon>
        <taxon>Streptophyta</taxon>
        <taxon>Embryophyta</taxon>
        <taxon>Tracheophyta</taxon>
        <taxon>Spermatophyta</taxon>
        <taxon>Magnoliopsida</taxon>
        <taxon>eudicotyledons</taxon>
        <taxon>Gunneridae</taxon>
        <taxon>Pentapetalae</taxon>
        <taxon>asterids</taxon>
        <taxon>lamiids</taxon>
        <taxon>Lamiales</taxon>
        <taxon>Orobanchaceae</taxon>
        <taxon>Buchnereae</taxon>
        <taxon>Striga</taxon>
    </lineage>
</organism>
<evidence type="ECO:0000256" key="1">
    <source>
        <dbReference type="ARBA" id="ARBA00001936"/>
    </source>
</evidence>
<evidence type="ECO:0000313" key="16">
    <source>
        <dbReference type="EMBL" id="GER27116.1"/>
    </source>
</evidence>
<evidence type="ECO:0000256" key="3">
    <source>
        <dbReference type="ARBA" id="ARBA00004922"/>
    </source>
</evidence>
<dbReference type="PANTHER" id="PTHR34661:SF3">
    <property type="entry name" value="INCREASED DNA METHYLATION 2"/>
    <property type="match status" value="1"/>
</dbReference>
<dbReference type="Proteomes" id="UP000325081">
    <property type="component" value="Unassembled WGS sequence"/>
</dbReference>
<evidence type="ECO:0000256" key="8">
    <source>
        <dbReference type="ARBA" id="ARBA00022968"/>
    </source>
</evidence>
<evidence type="ECO:0000256" key="9">
    <source>
        <dbReference type="ARBA" id="ARBA00022989"/>
    </source>
</evidence>
<comment type="cofactor">
    <cofactor evidence="1">
        <name>Mn(2+)</name>
        <dbReference type="ChEBI" id="CHEBI:29035"/>
    </cofactor>
</comment>
<comment type="caution">
    <text evidence="16">The sequence shown here is derived from an EMBL/GenBank/DDBJ whole genome shotgun (WGS) entry which is preliminary data.</text>
</comment>
<evidence type="ECO:0000256" key="11">
    <source>
        <dbReference type="ARBA" id="ARBA00023136"/>
    </source>
</evidence>
<dbReference type="Pfam" id="PF00337">
    <property type="entry name" value="Gal-bind_lectin"/>
    <property type="match status" value="1"/>
</dbReference>
<keyword evidence="12" id="KW-0464">Manganese</keyword>
<evidence type="ECO:0000256" key="10">
    <source>
        <dbReference type="ARBA" id="ARBA00023034"/>
    </source>
</evidence>
<dbReference type="GO" id="GO:0030246">
    <property type="term" value="F:carbohydrate binding"/>
    <property type="evidence" value="ECO:0007669"/>
    <property type="project" value="InterPro"/>
</dbReference>
<dbReference type="OrthoDB" id="1211981at2759"/>
<evidence type="ECO:0000256" key="13">
    <source>
        <dbReference type="SAM" id="MobiDB-lite"/>
    </source>
</evidence>
<keyword evidence="9 14" id="KW-1133">Transmembrane helix</keyword>
<protein>
    <submittedName>
        <fullName evidence="16">Galactosyltransferase family protein</fullName>
    </submittedName>
</protein>
<evidence type="ECO:0000256" key="12">
    <source>
        <dbReference type="ARBA" id="ARBA00023211"/>
    </source>
</evidence>
<dbReference type="SMART" id="SM00908">
    <property type="entry name" value="Gal-bind_lectin"/>
    <property type="match status" value="1"/>
</dbReference>
<comment type="subcellular location">
    <subcellularLocation>
        <location evidence="2">Golgi apparatus membrane</location>
        <topology evidence="2">Single-pass type II membrane protein</topology>
    </subcellularLocation>
</comment>
<dbReference type="PROSITE" id="PS51304">
    <property type="entry name" value="GALECTIN"/>
    <property type="match status" value="1"/>
</dbReference>
<keyword evidence="8" id="KW-0735">Signal-anchor</keyword>
<dbReference type="AlphaFoldDB" id="A0A5A7P2R0"/>
<evidence type="ECO:0000259" key="15">
    <source>
        <dbReference type="PROSITE" id="PS51304"/>
    </source>
</evidence>
<evidence type="ECO:0000313" key="17">
    <source>
        <dbReference type="Proteomes" id="UP000325081"/>
    </source>
</evidence>
<dbReference type="GO" id="GO:0000139">
    <property type="term" value="C:Golgi membrane"/>
    <property type="evidence" value="ECO:0007669"/>
    <property type="project" value="UniProtKB-SubCell"/>
</dbReference>
<dbReference type="GO" id="GO:0005634">
    <property type="term" value="C:nucleus"/>
    <property type="evidence" value="ECO:0007669"/>
    <property type="project" value="TreeGrafter"/>
</dbReference>
<dbReference type="PANTHER" id="PTHR34661">
    <property type="entry name" value="INCREASED DNA METHYLATION 3"/>
    <property type="match status" value="1"/>
</dbReference>
<evidence type="ECO:0000256" key="5">
    <source>
        <dbReference type="ARBA" id="ARBA00022676"/>
    </source>
</evidence>
<feature type="non-terminal residue" evidence="16">
    <location>
        <position position="1"/>
    </location>
</feature>
<dbReference type="InterPro" id="IPR008978">
    <property type="entry name" value="HSP20-like_chaperone"/>
</dbReference>
<dbReference type="InterPro" id="IPR002659">
    <property type="entry name" value="Glyco_trans_31"/>
</dbReference>
<dbReference type="GO" id="GO:0008378">
    <property type="term" value="F:galactosyltransferase activity"/>
    <property type="evidence" value="ECO:0007669"/>
    <property type="project" value="UniProtKB-ARBA"/>
</dbReference>
<dbReference type="CDD" id="cd00070">
    <property type="entry name" value="GLECT"/>
    <property type="match status" value="1"/>
</dbReference>
<dbReference type="CDD" id="cd06464">
    <property type="entry name" value="ACD_sHsps-like"/>
    <property type="match status" value="1"/>
</dbReference>
<keyword evidence="7 14" id="KW-0812">Transmembrane</keyword>
<dbReference type="Pfam" id="PF01762">
    <property type="entry name" value="Galactosyl_T"/>
    <property type="match status" value="1"/>
</dbReference>
<keyword evidence="11 14" id="KW-0472">Membrane</keyword>
<keyword evidence="5 16" id="KW-0328">Glycosyltransferase</keyword>
<proteinExistence type="inferred from homology"/>
<evidence type="ECO:0000256" key="6">
    <source>
        <dbReference type="ARBA" id="ARBA00022679"/>
    </source>
</evidence>
<feature type="transmembrane region" description="Helical" evidence="14">
    <location>
        <begin position="21"/>
        <end position="41"/>
    </location>
</feature>
<evidence type="ECO:0000256" key="4">
    <source>
        <dbReference type="ARBA" id="ARBA00008661"/>
    </source>
</evidence>
<keyword evidence="10" id="KW-0333">Golgi apparatus</keyword>
<feature type="domain" description="Galectin" evidence="15">
    <location>
        <begin position="164"/>
        <end position="376"/>
    </location>
</feature>
<dbReference type="GO" id="GO:1901137">
    <property type="term" value="P:carbohydrate derivative biosynthetic process"/>
    <property type="evidence" value="ECO:0007669"/>
    <property type="project" value="UniProtKB-ARBA"/>
</dbReference>
<dbReference type="Gene3D" id="2.60.40.790">
    <property type="match status" value="1"/>
</dbReference>
<dbReference type="InterPro" id="IPR001079">
    <property type="entry name" value="Galectin_CRD"/>
</dbReference>
<dbReference type="UniPathway" id="UPA00378"/>
<feature type="region of interest" description="Disordered" evidence="13">
    <location>
        <begin position="568"/>
        <end position="600"/>
    </location>
</feature>
<gene>
    <name evidence="16" type="ORF">STAS_02797</name>
</gene>
<reference evidence="17" key="1">
    <citation type="journal article" date="2019" name="Curr. Biol.">
        <title>Genome Sequence of Striga asiatica Provides Insight into the Evolution of Plant Parasitism.</title>
        <authorList>
            <person name="Yoshida S."/>
            <person name="Kim S."/>
            <person name="Wafula E.K."/>
            <person name="Tanskanen J."/>
            <person name="Kim Y.M."/>
            <person name="Honaas L."/>
            <person name="Yang Z."/>
            <person name="Spallek T."/>
            <person name="Conn C.E."/>
            <person name="Ichihashi Y."/>
            <person name="Cheong K."/>
            <person name="Cui S."/>
            <person name="Der J.P."/>
            <person name="Gundlach H."/>
            <person name="Jiao Y."/>
            <person name="Hori C."/>
            <person name="Ishida J.K."/>
            <person name="Kasahara H."/>
            <person name="Kiba T."/>
            <person name="Kim M.S."/>
            <person name="Koo N."/>
            <person name="Laohavisit A."/>
            <person name="Lee Y.H."/>
            <person name="Lumba S."/>
            <person name="McCourt P."/>
            <person name="Mortimer J.C."/>
            <person name="Mutuku J.M."/>
            <person name="Nomura T."/>
            <person name="Sasaki-Sekimoto Y."/>
            <person name="Seto Y."/>
            <person name="Wang Y."/>
            <person name="Wakatake T."/>
            <person name="Sakakibara H."/>
            <person name="Demura T."/>
            <person name="Yamaguchi S."/>
            <person name="Yoneyama K."/>
            <person name="Manabe R.I."/>
            <person name="Nelson D.C."/>
            <person name="Schulman A.H."/>
            <person name="Timko M.P."/>
            <person name="dePamphilis C.W."/>
            <person name="Choi D."/>
            <person name="Shirasu K."/>
        </authorList>
    </citation>
    <scope>NUCLEOTIDE SEQUENCE [LARGE SCALE GENOMIC DNA]</scope>
    <source>
        <strain evidence="17">cv. UVA1</strain>
    </source>
</reference>
<evidence type="ECO:0000256" key="7">
    <source>
        <dbReference type="ARBA" id="ARBA00022692"/>
    </source>
</evidence>
<dbReference type="SUPFAM" id="SSF49899">
    <property type="entry name" value="Concanavalin A-like lectins/glucanases"/>
    <property type="match status" value="1"/>
</dbReference>
<keyword evidence="6 16" id="KW-0808">Transferase</keyword>
<feature type="compositionally biased region" description="Basic and acidic residues" evidence="13">
    <location>
        <begin position="194"/>
        <end position="206"/>
    </location>
</feature>
<comment type="pathway">
    <text evidence="3">Protein modification; protein glycosylation.</text>
</comment>
<evidence type="ECO:0000256" key="14">
    <source>
        <dbReference type="SAM" id="Phobius"/>
    </source>
</evidence>
<dbReference type="InterPro" id="IPR039321">
    <property type="entry name" value="IDM2/3-like"/>
</dbReference>
<dbReference type="EMBL" id="BKCP01001558">
    <property type="protein sequence ID" value="GER27116.1"/>
    <property type="molecule type" value="Genomic_DNA"/>
</dbReference>
<dbReference type="InterPro" id="IPR013320">
    <property type="entry name" value="ConA-like_dom_sf"/>
</dbReference>
<sequence length="977" mass="108104">SMKRTDSALLASLTRQKSFRVLIALAFLYVLLVVFELPFVLRTGLSPGSLEASIGGGDDILSLREDILPYKLRPERRIEELARTPTVSGLNLAAGVVESRDATSESIKRALDLGGKLWREIESIGRNRNPTGGKSVNRSEIGEVAACPVSILLAGQELERMQGRTVVLPCGLSIGSHVTVIGRPRAAHETMGPKPKDGEEDKENGPRKMASSQFMVELVGLKMADGEDPPRIVHFNPRIKGDWSGKPVIELNSCYRMQWGSSQRCEGWKSRARENTVDGLVKCEAWSQDDKNAPNESFVGWLLNRLLGRKTVIQWPFPFVEEKMFVLTLRAGLEGYHMIVDGKHVASFPYRPGFALEDATGLYLGGDIDVISIFAASLPASYVGYDRKNLDLSDRWRAPPVLDGPIELFVGILSAGNHFAERMAVRKSWMQHELVQSSKVVARFFVALEWPDELYPTYANGPGYIISSDIANFIISDFEKNNLTLFKMEDVSMGMWVEKFNKSRPVKYVHSLKFCQFGCVENYITAHYQSPRQITCLWNKLVRFGIPSCCNAIFTDLSSESDSFLHRQEAPTAVAEDSPPLSDLDGEAMETGHPSTSARKQTVSTLSTVQIIDDQHFLVHLITGAYFAPDLTNQTPPKSALERRAQLLPKYTSHELSGSLMKTSIIESVYYYILRKAKHSLILKQPHLLQYIHSPTQMGPTAYPSFADLFPPELHVLSGDTISNIAFISSPNIDYMEAREVERFKSLTGLDGFGFDRDSMMLHIFEDLYDVKVEGASDSVGSADCSGFGGPGPERGLIFVPEPPSREEWGQMIAAVKGGFGVTGSAAKGPVGPVVGLMDVGESEDSYLFRVSLPGVRRDEIQLQKITVVPVIFEYYRYLIQVVVDSLSFCEIESNGTVIIKGVTVTGERVVEKYEQSFEMVTHNLCPPGPFSISFKLPGPVDPQQFHGTFSTDGILEGIALKETSTRAACGPHLLCQ</sequence>